<evidence type="ECO:0000256" key="1">
    <source>
        <dbReference type="ARBA" id="ARBA00004651"/>
    </source>
</evidence>
<keyword evidence="7 8" id="KW-0472">Membrane</keyword>
<keyword evidence="6 8" id="KW-1133">Transmembrane helix</keyword>
<dbReference type="EC" id="2.4.-.-" evidence="10"/>
<evidence type="ECO:0000313" key="10">
    <source>
        <dbReference type="EMBL" id="MFC4630846.1"/>
    </source>
</evidence>
<evidence type="ECO:0000256" key="2">
    <source>
        <dbReference type="ARBA" id="ARBA00022475"/>
    </source>
</evidence>
<dbReference type="GO" id="GO:0016757">
    <property type="term" value="F:glycosyltransferase activity"/>
    <property type="evidence" value="ECO:0007669"/>
    <property type="project" value="UniProtKB-KW"/>
</dbReference>
<dbReference type="EMBL" id="JBHSFI010000006">
    <property type="protein sequence ID" value="MFC4630846.1"/>
    <property type="molecule type" value="Genomic_DNA"/>
</dbReference>
<dbReference type="InterPro" id="IPR050297">
    <property type="entry name" value="LipidA_mod_glycosyltrf_83"/>
</dbReference>
<gene>
    <name evidence="10" type="ORF">ACFO6V_21550</name>
</gene>
<feature type="transmembrane region" description="Helical" evidence="8">
    <location>
        <begin position="356"/>
        <end position="377"/>
    </location>
</feature>
<evidence type="ECO:0000256" key="6">
    <source>
        <dbReference type="ARBA" id="ARBA00022989"/>
    </source>
</evidence>
<evidence type="ECO:0000256" key="5">
    <source>
        <dbReference type="ARBA" id="ARBA00022692"/>
    </source>
</evidence>
<protein>
    <submittedName>
        <fullName evidence="10">Glycosyltransferase family 39 protein</fullName>
        <ecNumber evidence="10">2.4.-.-</ecNumber>
    </submittedName>
</protein>
<feature type="transmembrane region" description="Helical" evidence="8">
    <location>
        <begin position="306"/>
        <end position="323"/>
    </location>
</feature>
<keyword evidence="5 8" id="KW-0812">Transmembrane</keyword>
<evidence type="ECO:0000259" key="9">
    <source>
        <dbReference type="Pfam" id="PF13231"/>
    </source>
</evidence>
<comment type="caution">
    <text evidence="10">The sequence shown here is derived from an EMBL/GenBank/DDBJ whole genome shotgun (WGS) entry which is preliminary data.</text>
</comment>
<dbReference type="RefSeq" id="WP_377139150.1">
    <property type="nucleotide sequence ID" value="NZ_JBHSFI010000006.1"/>
</dbReference>
<dbReference type="InterPro" id="IPR038731">
    <property type="entry name" value="RgtA/B/C-like"/>
</dbReference>
<evidence type="ECO:0000256" key="3">
    <source>
        <dbReference type="ARBA" id="ARBA00022676"/>
    </source>
</evidence>
<feature type="transmembrane region" description="Helical" evidence="8">
    <location>
        <begin position="88"/>
        <end position="108"/>
    </location>
</feature>
<dbReference type="Proteomes" id="UP001596011">
    <property type="component" value="Unassembled WGS sequence"/>
</dbReference>
<proteinExistence type="predicted"/>
<organism evidence="10 11">
    <name type="scientific">Promicromonospora alba</name>
    <dbReference type="NCBI Taxonomy" id="1616110"/>
    <lineage>
        <taxon>Bacteria</taxon>
        <taxon>Bacillati</taxon>
        <taxon>Actinomycetota</taxon>
        <taxon>Actinomycetes</taxon>
        <taxon>Micrococcales</taxon>
        <taxon>Promicromonosporaceae</taxon>
        <taxon>Promicromonospora</taxon>
    </lineage>
</organism>
<feature type="transmembrane region" description="Helical" evidence="8">
    <location>
        <begin position="146"/>
        <end position="161"/>
    </location>
</feature>
<evidence type="ECO:0000256" key="8">
    <source>
        <dbReference type="SAM" id="Phobius"/>
    </source>
</evidence>
<name>A0ABV9HMH4_9MICO</name>
<keyword evidence="2" id="KW-1003">Cell membrane</keyword>
<feature type="transmembrane region" description="Helical" evidence="8">
    <location>
        <begin position="23"/>
        <end position="49"/>
    </location>
</feature>
<feature type="transmembrane region" description="Helical" evidence="8">
    <location>
        <begin position="329"/>
        <end position="349"/>
    </location>
</feature>
<comment type="subcellular location">
    <subcellularLocation>
        <location evidence="1">Cell membrane</location>
        <topology evidence="1">Multi-pass membrane protein</topology>
    </subcellularLocation>
</comment>
<feature type="domain" description="Glycosyltransferase RgtA/B/C/D-like" evidence="9">
    <location>
        <begin position="67"/>
        <end position="205"/>
    </location>
</feature>
<accession>A0ABV9HMH4</accession>
<keyword evidence="3 10" id="KW-0328">Glycosyltransferase</keyword>
<reference evidence="11" key="1">
    <citation type="journal article" date="2019" name="Int. J. Syst. Evol. Microbiol.">
        <title>The Global Catalogue of Microorganisms (GCM) 10K type strain sequencing project: providing services to taxonomists for standard genome sequencing and annotation.</title>
        <authorList>
            <consortium name="The Broad Institute Genomics Platform"/>
            <consortium name="The Broad Institute Genome Sequencing Center for Infectious Disease"/>
            <person name="Wu L."/>
            <person name="Ma J."/>
        </authorList>
    </citation>
    <scope>NUCLEOTIDE SEQUENCE [LARGE SCALE GENOMIC DNA]</scope>
    <source>
        <strain evidence="11">CCUG 42722</strain>
    </source>
</reference>
<sequence>MAVASAPPGPGSLSTRPADGLPAVGWVPVGAAVLVLGVLLTAVSTRYGYHRDELYFRMLDPAWGYVDQPPLTPWLARTFADLFGDTLLVMRVPATLAHLAAIVVIALVSRELGGRTGAQALAAWGYGTAAIPLAFGHTFLTASLDLVVWPAVLLCVIRAVRRDPRWWLAAGLVTGIAMYNKLLVAALVGALVLGLLVAWPWRSLRTTGTPGATAPAEGQDATVRWPLATPWPWAGAAVALLVGLPNLLYQATNGWPQLAMGAALGENNAADVRAEMWLFQLLTLGPPLAFVWLAGLFWLWRRRPTLRFLVVAYPVLLAFTYAAGSQTYYATGLLAVLFAAGCVPVAAWARTTWRRVAVAAVVLLNAAACLVISLPLVPVEDLAETPVADINASAQDAVGWPEYVRQIADVHDALPKADQDRAVVLTQNYGEAGAVDRYSPALGLPPAYSGHNELWEYGPPPDSASIALVVTEAPGAWGDRFAECAVQGQLDNGVDVDNEEQGVSVLVCREPVGGWASLWPELRHLD</sequence>
<dbReference type="PANTHER" id="PTHR33908:SF11">
    <property type="entry name" value="MEMBRANE PROTEIN"/>
    <property type="match status" value="1"/>
</dbReference>
<evidence type="ECO:0000313" key="11">
    <source>
        <dbReference type="Proteomes" id="UP001596011"/>
    </source>
</evidence>
<feature type="transmembrane region" description="Helical" evidence="8">
    <location>
        <begin position="182"/>
        <end position="201"/>
    </location>
</feature>
<evidence type="ECO:0000256" key="4">
    <source>
        <dbReference type="ARBA" id="ARBA00022679"/>
    </source>
</evidence>
<evidence type="ECO:0000256" key="7">
    <source>
        <dbReference type="ARBA" id="ARBA00023136"/>
    </source>
</evidence>
<keyword evidence="4 10" id="KW-0808">Transferase</keyword>
<dbReference type="Pfam" id="PF13231">
    <property type="entry name" value="PMT_2"/>
    <property type="match status" value="1"/>
</dbReference>
<dbReference type="PANTHER" id="PTHR33908">
    <property type="entry name" value="MANNOSYLTRANSFERASE YKCB-RELATED"/>
    <property type="match status" value="1"/>
</dbReference>
<keyword evidence="11" id="KW-1185">Reference proteome</keyword>
<feature type="transmembrane region" description="Helical" evidence="8">
    <location>
        <begin position="277"/>
        <end position="299"/>
    </location>
</feature>